<dbReference type="EMBL" id="CZRL01000082">
    <property type="protein sequence ID" value="CUS52416.1"/>
    <property type="molecule type" value="Genomic_DNA"/>
</dbReference>
<keyword evidence="1" id="KW-0001">2Fe-2S</keyword>
<dbReference type="SUPFAM" id="SSF47741">
    <property type="entry name" value="CO dehydrogenase ISP C-domain like"/>
    <property type="match status" value="1"/>
</dbReference>
<dbReference type="PROSITE" id="PS00197">
    <property type="entry name" value="2FE2S_FER_1"/>
    <property type="match status" value="1"/>
</dbReference>
<dbReference type="InterPro" id="IPR006058">
    <property type="entry name" value="2Fe2S_fd_BS"/>
</dbReference>
<dbReference type="PANTHER" id="PTHR44379:SF5">
    <property type="entry name" value="OXIDOREDUCTASE WITH IRON-SULFUR SUBUNIT"/>
    <property type="match status" value="1"/>
</dbReference>
<feature type="domain" description="2Fe-2S ferredoxin-type" evidence="6">
    <location>
        <begin position="10"/>
        <end position="86"/>
    </location>
</feature>
<evidence type="ECO:0000256" key="4">
    <source>
        <dbReference type="ARBA" id="ARBA00023004"/>
    </source>
</evidence>
<keyword evidence="2" id="KW-0479">Metal-binding</keyword>
<dbReference type="PANTHER" id="PTHR44379">
    <property type="entry name" value="OXIDOREDUCTASE WITH IRON-SULFUR SUBUNIT"/>
    <property type="match status" value="1"/>
</dbReference>
<proteinExistence type="predicted"/>
<dbReference type="Gene3D" id="1.10.150.120">
    <property type="entry name" value="[2Fe-2S]-binding domain"/>
    <property type="match status" value="1"/>
</dbReference>
<gene>
    <name evidence="7" type="ORF">MGWOODY_XGa2568</name>
</gene>
<sequence>MTKIDRGVRYPVSFYLNGELVHGYAENRLLLSDFLRHEVGATGTHVGCEHGICGACTILVNGLPIRSCLMLAVQVEDCDVQTIEGLALADGSFNELQSAFNQRFAAQCGYCTPGILMTLQHLKNQNRDFSEEEIRDALGGHICRCTGYREIIDAAMDVMGAGSRQTDD</sequence>
<evidence type="ECO:0000256" key="5">
    <source>
        <dbReference type="ARBA" id="ARBA00023014"/>
    </source>
</evidence>
<dbReference type="GO" id="GO:0016491">
    <property type="term" value="F:oxidoreductase activity"/>
    <property type="evidence" value="ECO:0007669"/>
    <property type="project" value="UniProtKB-KW"/>
</dbReference>
<accession>A0A160TSI1</accession>
<dbReference type="Pfam" id="PF00111">
    <property type="entry name" value="Fer2"/>
    <property type="match status" value="1"/>
</dbReference>
<dbReference type="GO" id="GO:0046872">
    <property type="term" value="F:metal ion binding"/>
    <property type="evidence" value="ECO:0007669"/>
    <property type="project" value="UniProtKB-KW"/>
</dbReference>
<dbReference type="InterPro" id="IPR012675">
    <property type="entry name" value="Beta-grasp_dom_sf"/>
</dbReference>
<dbReference type="AlphaFoldDB" id="A0A160TSI1"/>
<reference evidence="7" key="1">
    <citation type="submission" date="2015-10" db="EMBL/GenBank/DDBJ databases">
        <authorList>
            <person name="Gilbert D.G."/>
        </authorList>
    </citation>
    <scope>NUCLEOTIDE SEQUENCE</scope>
</reference>
<dbReference type="InterPro" id="IPR036884">
    <property type="entry name" value="2Fe-2S-bd_dom_sf"/>
</dbReference>
<evidence type="ECO:0000313" key="7">
    <source>
        <dbReference type="EMBL" id="CUS52416.1"/>
    </source>
</evidence>
<dbReference type="SUPFAM" id="SSF54292">
    <property type="entry name" value="2Fe-2S ferredoxin-like"/>
    <property type="match status" value="1"/>
</dbReference>
<dbReference type="InterPro" id="IPR036010">
    <property type="entry name" value="2Fe-2S_ferredoxin-like_sf"/>
</dbReference>
<dbReference type="PROSITE" id="PS51085">
    <property type="entry name" value="2FE2S_FER_2"/>
    <property type="match status" value="1"/>
</dbReference>
<dbReference type="InterPro" id="IPR001041">
    <property type="entry name" value="2Fe-2S_ferredoxin-type"/>
</dbReference>
<dbReference type="InterPro" id="IPR002888">
    <property type="entry name" value="2Fe-2S-bd"/>
</dbReference>
<dbReference type="GO" id="GO:0051537">
    <property type="term" value="F:2 iron, 2 sulfur cluster binding"/>
    <property type="evidence" value="ECO:0007669"/>
    <property type="project" value="UniProtKB-KW"/>
</dbReference>
<keyword evidence="4" id="KW-0408">Iron</keyword>
<evidence type="ECO:0000259" key="6">
    <source>
        <dbReference type="PROSITE" id="PS51085"/>
    </source>
</evidence>
<keyword evidence="3 7" id="KW-0560">Oxidoreductase</keyword>
<dbReference type="Pfam" id="PF01799">
    <property type="entry name" value="Fer2_2"/>
    <property type="match status" value="1"/>
</dbReference>
<dbReference type="Gene3D" id="3.10.20.30">
    <property type="match status" value="1"/>
</dbReference>
<keyword evidence="5" id="KW-0411">Iron-sulfur</keyword>
<dbReference type="InterPro" id="IPR051452">
    <property type="entry name" value="Diverse_Oxidoreductases"/>
</dbReference>
<name>A0A160TSI1_9ZZZZ</name>
<protein>
    <submittedName>
        <fullName evidence="7">Carbon monoxide dehydrogenase small chain</fullName>
        <ecNumber evidence="7">1.2.99.2</ecNumber>
    </submittedName>
</protein>
<dbReference type="EC" id="1.2.99.2" evidence="7"/>
<evidence type="ECO:0000256" key="3">
    <source>
        <dbReference type="ARBA" id="ARBA00023002"/>
    </source>
</evidence>
<evidence type="ECO:0000256" key="2">
    <source>
        <dbReference type="ARBA" id="ARBA00022723"/>
    </source>
</evidence>
<organism evidence="7">
    <name type="scientific">hydrothermal vent metagenome</name>
    <dbReference type="NCBI Taxonomy" id="652676"/>
    <lineage>
        <taxon>unclassified sequences</taxon>
        <taxon>metagenomes</taxon>
        <taxon>ecological metagenomes</taxon>
    </lineage>
</organism>
<evidence type="ECO:0000256" key="1">
    <source>
        <dbReference type="ARBA" id="ARBA00022714"/>
    </source>
</evidence>